<evidence type="ECO:0000313" key="7">
    <source>
        <dbReference type="Proteomes" id="UP000191931"/>
    </source>
</evidence>
<evidence type="ECO:0000256" key="3">
    <source>
        <dbReference type="ARBA" id="ARBA00022827"/>
    </source>
</evidence>
<dbReference type="SUPFAM" id="SSF51905">
    <property type="entry name" value="FAD/NAD(P)-binding domain"/>
    <property type="match status" value="2"/>
</dbReference>
<name>A0A1W1H813_9BACT</name>
<dbReference type="EMBL" id="FWEV01000049">
    <property type="protein sequence ID" value="SLM28617.1"/>
    <property type="molecule type" value="Genomic_DNA"/>
</dbReference>
<dbReference type="Gene3D" id="3.50.50.100">
    <property type="match status" value="1"/>
</dbReference>
<sequence>MKKHLVLAGGGHAHMVTLANLEKFIENGHKVSVIGPSTHHYYSGMGPGMLGKTYTPQEIRFATKHVVEKKGGIFIEGKAEKVDPEKKILLLESGETIPYDVISFNSGSHVPQSIISEKDLAANKRVIFPVKPIERLMEAQIQLEKMMTEKRISISIIGGGPSSAEIAGNVWQLATIVKQKSPGMTMPIIKIMAGKRFMSKFPESVRKAVYNCITSRGIEIFERGYVKEVTGTTVVMESGDRHPSDFIFMALGVKPSKMFEVSGLPTGPDRGLLVNRFLQSTQYPEIFGGGDCIHFSERPLDKVGVYAVRENPVLFNNLMASLDNRPLQPFDPGGDYLLIFNLGGNYGVLRKKMVLFERQACICNQGSH</sequence>
<dbReference type="InterPro" id="IPR023753">
    <property type="entry name" value="FAD/NAD-binding_dom"/>
</dbReference>
<dbReference type="PRINTS" id="PR00368">
    <property type="entry name" value="FADPNR"/>
</dbReference>
<dbReference type="RefSeq" id="WP_245809435.1">
    <property type="nucleotide sequence ID" value="NZ_LT828549.1"/>
</dbReference>
<dbReference type="PANTHER" id="PTHR42913:SF9">
    <property type="entry name" value="SLR1591 PROTEIN"/>
    <property type="match status" value="1"/>
</dbReference>
<comment type="cofactor">
    <cofactor evidence="1">
        <name>FAD</name>
        <dbReference type="ChEBI" id="CHEBI:57692"/>
    </cofactor>
</comment>
<dbReference type="GO" id="GO:0019646">
    <property type="term" value="P:aerobic electron transport chain"/>
    <property type="evidence" value="ECO:0007669"/>
    <property type="project" value="TreeGrafter"/>
</dbReference>
<keyword evidence="7" id="KW-1185">Reference proteome</keyword>
<reference evidence="6 7" key="1">
    <citation type="submission" date="2017-03" db="EMBL/GenBank/DDBJ databases">
        <authorList>
            <person name="Afonso C.L."/>
            <person name="Miller P.J."/>
            <person name="Scott M.A."/>
            <person name="Spackman E."/>
            <person name="Goraichik I."/>
            <person name="Dimitrov K.M."/>
            <person name="Suarez D.L."/>
            <person name="Swayne D.E."/>
        </authorList>
    </citation>
    <scope>NUCLEOTIDE SEQUENCE [LARGE SCALE GENOMIC DNA]</scope>
    <source>
        <strain evidence="6">PRJEB14757</strain>
    </source>
</reference>
<keyword evidence="2" id="KW-0285">Flavoprotein</keyword>
<evidence type="ECO:0000256" key="2">
    <source>
        <dbReference type="ARBA" id="ARBA00022630"/>
    </source>
</evidence>
<feature type="domain" description="FAD/NAD(P)-binding" evidence="5">
    <location>
        <begin position="4"/>
        <end position="296"/>
    </location>
</feature>
<protein>
    <submittedName>
        <fullName evidence="6">Putative NADH dehydrogenase, FAD-containing subunit</fullName>
    </submittedName>
</protein>
<gene>
    <name evidence="6" type="ORF">MTBBW1_1420006</name>
</gene>
<evidence type="ECO:0000256" key="1">
    <source>
        <dbReference type="ARBA" id="ARBA00001974"/>
    </source>
</evidence>
<proteinExistence type="predicted"/>
<accession>A0A1W1H813</accession>
<evidence type="ECO:0000259" key="5">
    <source>
        <dbReference type="Pfam" id="PF07992"/>
    </source>
</evidence>
<dbReference type="Proteomes" id="UP000191931">
    <property type="component" value="Unassembled WGS sequence"/>
</dbReference>
<dbReference type="Pfam" id="PF07992">
    <property type="entry name" value="Pyr_redox_2"/>
    <property type="match status" value="1"/>
</dbReference>
<dbReference type="InterPro" id="IPR036188">
    <property type="entry name" value="FAD/NAD-bd_sf"/>
</dbReference>
<keyword evidence="4" id="KW-0560">Oxidoreductase</keyword>
<dbReference type="STRING" id="1246637.MTBBW1_1420006"/>
<organism evidence="6 7">
    <name type="scientific">Desulfamplus magnetovallimortis</name>
    <dbReference type="NCBI Taxonomy" id="1246637"/>
    <lineage>
        <taxon>Bacteria</taxon>
        <taxon>Pseudomonadati</taxon>
        <taxon>Thermodesulfobacteriota</taxon>
        <taxon>Desulfobacteria</taxon>
        <taxon>Desulfobacterales</taxon>
        <taxon>Desulfobacteraceae</taxon>
        <taxon>Desulfamplus</taxon>
    </lineage>
</organism>
<dbReference type="AlphaFoldDB" id="A0A1W1H813"/>
<dbReference type="GO" id="GO:0003955">
    <property type="term" value="F:NAD(P)H dehydrogenase (quinone) activity"/>
    <property type="evidence" value="ECO:0007669"/>
    <property type="project" value="TreeGrafter"/>
</dbReference>
<dbReference type="PANTHER" id="PTHR42913">
    <property type="entry name" value="APOPTOSIS-INDUCING FACTOR 1"/>
    <property type="match status" value="1"/>
</dbReference>
<evidence type="ECO:0000313" key="6">
    <source>
        <dbReference type="EMBL" id="SLM28617.1"/>
    </source>
</evidence>
<keyword evidence="3" id="KW-0274">FAD</keyword>
<evidence type="ECO:0000256" key="4">
    <source>
        <dbReference type="ARBA" id="ARBA00023002"/>
    </source>
</evidence>
<dbReference type="InterPro" id="IPR051169">
    <property type="entry name" value="NADH-Q_oxidoreductase"/>
</dbReference>